<accession>A0A7Z0EQC7</accession>
<gene>
    <name evidence="2" type="ORF">HNR10_003231</name>
</gene>
<dbReference type="AlphaFoldDB" id="A0A7Z0EQC7"/>
<keyword evidence="1" id="KW-0812">Transmembrane</keyword>
<keyword evidence="1" id="KW-0472">Membrane</keyword>
<organism evidence="2 3">
    <name type="scientific">Nocardiopsis aegyptia</name>
    <dbReference type="NCBI Taxonomy" id="220378"/>
    <lineage>
        <taxon>Bacteria</taxon>
        <taxon>Bacillati</taxon>
        <taxon>Actinomycetota</taxon>
        <taxon>Actinomycetes</taxon>
        <taxon>Streptosporangiales</taxon>
        <taxon>Nocardiopsidaceae</taxon>
        <taxon>Nocardiopsis</taxon>
    </lineage>
</organism>
<dbReference type="EMBL" id="JACCFS010000001">
    <property type="protein sequence ID" value="NYJ35350.1"/>
    <property type="molecule type" value="Genomic_DNA"/>
</dbReference>
<feature type="transmembrane region" description="Helical" evidence="1">
    <location>
        <begin position="20"/>
        <end position="40"/>
    </location>
</feature>
<evidence type="ECO:0000256" key="1">
    <source>
        <dbReference type="SAM" id="Phobius"/>
    </source>
</evidence>
<keyword evidence="1" id="KW-1133">Transmembrane helix</keyword>
<dbReference type="Proteomes" id="UP000572051">
    <property type="component" value="Unassembled WGS sequence"/>
</dbReference>
<feature type="transmembrane region" description="Helical" evidence="1">
    <location>
        <begin position="334"/>
        <end position="356"/>
    </location>
</feature>
<evidence type="ECO:0000313" key="2">
    <source>
        <dbReference type="EMBL" id="NYJ35350.1"/>
    </source>
</evidence>
<feature type="transmembrane region" description="Helical" evidence="1">
    <location>
        <begin position="155"/>
        <end position="175"/>
    </location>
</feature>
<comment type="caution">
    <text evidence="2">The sequence shown here is derived from an EMBL/GenBank/DDBJ whole genome shotgun (WGS) entry which is preliminary data.</text>
</comment>
<feature type="transmembrane region" description="Helical" evidence="1">
    <location>
        <begin position="187"/>
        <end position="210"/>
    </location>
</feature>
<name>A0A7Z0EQC7_9ACTN</name>
<protein>
    <submittedName>
        <fullName evidence="2">Uncharacterized protein</fullName>
    </submittedName>
</protein>
<sequence>MARPTSSAVLLPAYTIDLVWRYWVPLLCVYTAGMLVHSLLMRGLVAFSDVNSTLPLAGLGLTLLVTLITFVVMFQLVRPSLRTIDSELSAEPVRRHKRTGFVERERRVVDGVALAILPFLLFYGAWGLIAEEYNIYSISLLNTEGLEAFAEPTTLSWYGMPLAVAAVAWILRRVCGRFYESSRNPALGVLTALFEGVWMFMFLFSLGHLVTEAQTWLTSRVGWVTVKESLAVSVDGLGTMVDLPHLSDTAAAAIASLWASLKAGVAGPLLWLTIAAVIYRAEVDDHDDYLAEPGRRGDLGRVADKAIRAGKAFGEAIGKDLYGKYTPCLNALRFVLGVGPVFYLSFCLAFVVLDVVFSQLGRAVYVVMGPGSFAGEWWPWLQPVDFVVEAAHMVLRVCLLGAAFEIALRKAEHSSPGRRVWRVANHALGRPVRR</sequence>
<feature type="transmembrane region" description="Helical" evidence="1">
    <location>
        <begin position="52"/>
        <end position="74"/>
    </location>
</feature>
<evidence type="ECO:0000313" key="3">
    <source>
        <dbReference type="Proteomes" id="UP000572051"/>
    </source>
</evidence>
<keyword evidence="3" id="KW-1185">Reference proteome</keyword>
<proteinExistence type="predicted"/>
<reference evidence="2 3" key="1">
    <citation type="submission" date="2020-07" db="EMBL/GenBank/DDBJ databases">
        <title>Sequencing the genomes of 1000 actinobacteria strains.</title>
        <authorList>
            <person name="Klenk H.-P."/>
        </authorList>
    </citation>
    <scope>NUCLEOTIDE SEQUENCE [LARGE SCALE GENOMIC DNA]</scope>
    <source>
        <strain evidence="2 3">DSM 44442</strain>
    </source>
</reference>
<feature type="transmembrane region" description="Helical" evidence="1">
    <location>
        <begin position="108"/>
        <end position="129"/>
    </location>
</feature>